<keyword evidence="1" id="KW-0175">Coiled coil</keyword>
<reference evidence="3 4" key="1">
    <citation type="submission" date="2023-01" db="EMBL/GenBank/DDBJ databases">
        <title>Analysis of 21 Apiospora genomes using comparative genomics revels a genus with tremendous synthesis potential of carbohydrate active enzymes and secondary metabolites.</title>
        <authorList>
            <person name="Sorensen T."/>
        </authorList>
    </citation>
    <scope>NUCLEOTIDE SEQUENCE [LARGE SCALE GENOMIC DNA]</scope>
    <source>
        <strain evidence="3 4">CBS 24483</strain>
    </source>
</reference>
<feature type="compositionally biased region" description="Acidic residues" evidence="2">
    <location>
        <begin position="626"/>
        <end position="646"/>
    </location>
</feature>
<name>A0ABR1QTN1_9PEZI</name>
<dbReference type="EMBL" id="JAQQWE010000002">
    <property type="protein sequence ID" value="KAK7962982.1"/>
    <property type="molecule type" value="Genomic_DNA"/>
</dbReference>
<feature type="region of interest" description="Disordered" evidence="2">
    <location>
        <begin position="595"/>
        <end position="684"/>
    </location>
</feature>
<feature type="compositionally biased region" description="Acidic residues" evidence="2">
    <location>
        <begin position="151"/>
        <end position="176"/>
    </location>
</feature>
<feature type="compositionally biased region" description="Acidic residues" evidence="2">
    <location>
        <begin position="667"/>
        <end position="684"/>
    </location>
</feature>
<feature type="region of interest" description="Disordered" evidence="2">
    <location>
        <begin position="444"/>
        <end position="465"/>
    </location>
</feature>
<comment type="caution">
    <text evidence="3">The sequence shown here is derived from an EMBL/GenBank/DDBJ whole genome shotgun (WGS) entry which is preliminary data.</text>
</comment>
<feature type="coiled-coil region" evidence="1">
    <location>
        <begin position="37"/>
        <end position="71"/>
    </location>
</feature>
<evidence type="ECO:0000256" key="1">
    <source>
        <dbReference type="SAM" id="Coils"/>
    </source>
</evidence>
<feature type="compositionally biased region" description="Low complexity" evidence="2">
    <location>
        <begin position="597"/>
        <end position="611"/>
    </location>
</feature>
<feature type="region of interest" description="Disordered" evidence="2">
    <location>
        <begin position="696"/>
        <end position="727"/>
    </location>
</feature>
<evidence type="ECO:0000313" key="4">
    <source>
        <dbReference type="Proteomes" id="UP001391051"/>
    </source>
</evidence>
<feature type="coiled-coil region" evidence="1">
    <location>
        <begin position="229"/>
        <end position="305"/>
    </location>
</feature>
<dbReference type="Proteomes" id="UP001391051">
    <property type="component" value="Unassembled WGS sequence"/>
</dbReference>
<evidence type="ECO:0000256" key="2">
    <source>
        <dbReference type="SAM" id="MobiDB-lite"/>
    </source>
</evidence>
<feature type="compositionally biased region" description="Basic and acidic residues" evidence="2">
    <location>
        <begin position="371"/>
        <end position="395"/>
    </location>
</feature>
<feature type="region of interest" description="Disordered" evidence="2">
    <location>
        <begin position="371"/>
        <end position="401"/>
    </location>
</feature>
<evidence type="ECO:0000313" key="3">
    <source>
        <dbReference type="EMBL" id="KAK7962982.1"/>
    </source>
</evidence>
<keyword evidence="4" id="KW-1185">Reference proteome</keyword>
<feature type="compositionally biased region" description="Acidic residues" evidence="2">
    <location>
        <begin position="702"/>
        <end position="719"/>
    </location>
</feature>
<feature type="coiled-coil region" evidence="1">
    <location>
        <begin position="465"/>
        <end position="492"/>
    </location>
</feature>
<proteinExistence type="predicted"/>
<dbReference type="RefSeq" id="XP_066705093.1">
    <property type="nucleotide sequence ID" value="XM_066840029.1"/>
</dbReference>
<protein>
    <submittedName>
        <fullName evidence="3">Uncharacterized protein</fullName>
    </submittedName>
</protein>
<gene>
    <name evidence="3" type="ORF">PG986_003807</name>
</gene>
<sequence length="727" mass="81177">MEGTSPSSAAADSQPQSSKLGWLLSQVGRVDDDDAEYNEVVLRALEAEKKLEQAERDLQVFREEYADQHRVIGGLLDRLSENGVHVSAETGVAGPRLLNCLVEAVGCNYKYAGLELVRNEAAEKNRLALEALKVACEQEGIVVKERREVKLDEDEDDVEGEEEDDGSNDGDEDGEDGEPKNDGDGDEDGDVEYETVFELTLPDHDERLQSLDLENASLSHEVSHWMVLYNELSDKHERTVEKADQLREGNRAFEEENQRIRRLNNAFVEAQGQWTAERACLQRVAEQLRAENKALTLDLAHAAEERERDLDWFAKAQAEFTDITAQMRWQAEDAAAQHAKFQRLAQVEMGKAGQTRQRLESALATAHRRLEAAETERQRLEADAKAQREGHERAVDGLQNELGEKQDLLGQSEDALKQKADLVRVQADEATALTTELLASEAAHKTTTARLEESEAAHGKTQASHKATADELEEARHQLKIAERRLEQSRKMSDDEFRAHSHLVTTLKQQLASARRGAEKDRTVLGHAAAEVRAARRAAEEQVAVWSWAVEELRADREAGDARIRTLDGQVGYLRWRVENEVESAAAPSLARRLLQRRQQQGQRGQEQGGLITDVPPFRYAIELASAEDEDEDEEEEEEEEDEDEDLKLKDMSLPMSPAPVTAHEGEEAEEVAAVEDEHEEDETMPALVRCISGSTLVAHEDGEDDEDADIVSNPEDDICSVSSGSD</sequence>
<feature type="region of interest" description="Disordered" evidence="2">
    <location>
        <begin position="147"/>
        <end position="190"/>
    </location>
</feature>
<accession>A0ABR1QTN1</accession>
<organism evidence="3 4">
    <name type="scientific">Apiospora aurea</name>
    <dbReference type="NCBI Taxonomy" id="335848"/>
    <lineage>
        <taxon>Eukaryota</taxon>
        <taxon>Fungi</taxon>
        <taxon>Dikarya</taxon>
        <taxon>Ascomycota</taxon>
        <taxon>Pezizomycotina</taxon>
        <taxon>Sordariomycetes</taxon>
        <taxon>Xylariomycetidae</taxon>
        <taxon>Amphisphaeriales</taxon>
        <taxon>Apiosporaceae</taxon>
        <taxon>Apiospora</taxon>
    </lineage>
</organism>
<dbReference type="GeneID" id="92073091"/>